<reference evidence="1 2" key="1">
    <citation type="submission" date="2016-03" db="EMBL/GenBank/DDBJ databases">
        <title>EvidentialGene: Evidence-directed Construction of Genes on Genomes.</title>
        <authorList>
            <person name="Gilbert D.G."/>
            <person name="Choi J.-H."/>
            <person name="Mockaitis K."/>
            <person name="Colbourne J."/>
            <person name="Pfrender M."/>
        </authorList>
    </citation>
    <scope>NUCLEOTIDE SEQUENCE [LARGE SCALE GENOMIC DNA]</scope>
    <source>
        <strain evidence="1 2">Xinb3</strain>
        <tissue evidence="1">Complete organism</tissue>
    </source>
</reference>
<evidence type="ECO:0000313" key="1">
    <source>
        <dbReference type="EMBL" id="KZS16247.1"/>
    </source>
</evidence>
<comment type="caution">
    <text evidence="1">The sequence shown here is derived from an EMBL/GenBank/DDBJ whole genome shotgun (WGS) entry which is preliminary data.</text>
</comment>
<evidence type="ECO:0000313" key="2">
    <source>
        <dbReference type="Proteomes" id="UP000076858"/>
    </source>
</evidence>
<organism evidence="1 2">
    <name type="scientific">Daphnia magna</name>
    <dbReference type="NCBI Taxonomy" id="35525"/>
    <lineage>
        <taxon>Eukaryota</taxon>
        <taxon>Metazoa</taxon>
        <taxon>Ecdysozoa</taxon>
        <taxon>Arthropoda</taxon>
        <taxon>Crustacea</taxon>
        <taxon>Branchiopoda</taxon>
        <taxon>Diplostraca</taxon>
        <taxon>Cladocera</taxon>
        <taxon>Anomopoda</taxon>
        <taxon>Daphniidae</taxon>
        <taxon>Daphnia</taxon>
    </lineage>
</organism>
<dbReference type="AlphaFoldDB" id="A0A164ZDZ9"/>
<keyword evidence="2" id="KW-1185">Reference proteome</keyword>
<sequence>MYENIIVQSGFDSVGLQLSTVFFSVVHECSSFWTFSRLDQGHISFSAERRNQMTDIVHVVFTNKAENIS</sequence>
<proteinExistence type="predicted"/>
<name>A0A164ZDZ9_9CRUS</name>
<gene>
    <name evidence="1" type="ORF">APZ42_017910</name>
</gene>
<dbReference type="Proteomes" id="UP000076858">
    <property type="component" value="Unassembled WGS sequence"/>
</dbReference>
<accession>A0A164ZDZ9</accession>
<protein>
    <submittedName>
        <fullName evidence="1">Uncharacterized protein</fullName>
    </submittedName>
</protein>
<dbReference type="EMBL" id="LRGB01000725">
    <property type="protein sequence ID" value="KZS16247.1"/>
    <property type="molecule type" value="Genomic_DNA"/>
</dbReference>